<proteinExistence type="predicted"/>
<sequence length="255" mass="29670">MTEETSRRVYTEEENIVRLLLPNFAPTLANVFKHRDITLIRLNDVSIQTFDIFTSWLLMEIDNSLIKEIGPWKRSENPAWLNGPDCGSEWYWAEGGPLMWDDFESPVWEYGEAAVLMYIFAEAYGISRLQLDAIDRLVWCHYTAKDDKDNESVEEMGAPTYLNIPTIQIAYENTKRSSKLRELLVSGYIEFGDKSDDTLSELPKQFLVDILGRINLNKNMNWAVTDECYYHGHTNEEELDKCVVRVAMNGRRDYE</sequence>
<keyword evidence="2" id="KW-1185">Reference proteome</keyword>
<reference evidence="1" key="1">
    <citation type="journal article" date="2020" name="Stud. Mycol.">
        <title>101 Dothideomycetes genomes: a test case for predicting lifestyles and emergence of pathogens.</title>
        <authorList>
            <person name="Haridas S."/>
            <person name="Albert R."/>
            <person name="Binder M."/>
            <person name="Bloem J."/>
            <person name="Labutti K."/>
            <person name="Salamov A."/>
            <person name="Andreopoulos B."/>
            <person name="Baker S."/>
            <person name="Barry K."/>
            <person name="Bills G."/>
            <person name="Bluhm B."/>
            <person name="Cannon C."/>
            <person name="Castanera R."/>
            <person name="Culley D."/>
            <person name="Daum C."/>
            <person name="Ezra D."/>
            <person name="Gonzalez J."/>
            <person name="Henrissat B."/>
            <person name="Kuo A."/>
            <person name="Liang C."/>
            <person name="Lipzen A."/>
            <person name="Lutzoni F."/>
            <person name="Magnuson J."/>
            <person name="Mondo S."/>
            <person name="Nolan M."/>
            <person name="Ohm R."/>
            <person name="Pangilinan J."/>
            <person name="Park H.-J."/>
            <person name="Ramirez L."/>
            <person name="Alfaro M."/>
            <person name="Sun H."/>
            <person name="Tritt A."/>
            <person name="Yoshinaga Y."/>
            <person name="Zwiers L.-H."/>
            <person name="Turgeon B."/>
            <person name="Goodwin S."/>
            <person name="Spatafora J."/>
            <person name="Crous P."/>
            <person name="Grigoriev I."/>
        </authorList>
    </citation>
    <scope>NUCLEOTIDE SEQUENCE</scope>
    <source>
        <strain evidence="1">CBS 113818</strain>
    </source>
</reference>
<name>A0A6A7ALC0_9PLEO</name>
<dbReference type="AlphaFoldDB" id="A0A6A7ALC0"/>
<dbReference type="EMBL" id="MU006216">
    <property type="protein sequence ID" value="KAF2833953.1"/>
    <property type="molecule type" value="Genomic_DNA"/>
</dbReference>
<evidence type="ECO:0000313" key="1">
    <source>
        <dbReference type="EMBL" id="KAF2833953.1"/>
    </source>
</evidence>
<protein>
    <submittedName>
        <fullName evidence="1">Uncharacterized protein</fullName>
    </submittedName>
</protein>
<dbReference type="OrthoDB" id="3801064at2759"/>
<dbReference type="Proteomes" id="UP000799424">
    <property type="component" value="Unassembled WGS sequence"/>
</dbReference>
<evidence type="ECO:0000313" key="2">
    <source>
        <dbReference type="Proteomes" id="UP000799424"/>
    </source>
</evidence>
<accession>A0A6A7ALC0</accession>
<organism evidence="1 2">
    <name type="scientific">Ophiobolus disseminans</name>
    <dbReference type="NCBI Taxonomy" id="1469910"/>
    <lineage>
        <taxon>Eukaryota</taxon>
        <taxon>Fungi</taxon>
        <taxon>Dikarya</taxon>
        <taxon>Ascomycota</taxon>
        <taxon>Pezizomycotina</taxon>
        <taxon>Dothideomycetes</taxon>
        <taxon>Pleosporomycetidae</taxon>
        <taxon>Pleosporales</taxon>
        <taxon>Pleosporineae</taxon>
        <taxon>Phaeosphaeriaceae</taxon>
        <taxon>Ophiobolus</taxon>
    </lineage>
</organism>
<gene>
    <name evidence="1" type="ORF">CC86DRAFT_400532</name>
</gene>